<keyword evidence="2" id="KW-1185">Reference proteome</keyword>
<organism evidence="1 2">
    <name type="scientific">Dibothriocephalus latus</name>
    <name type="common">Fish tapeworm</name>
    <name type="synonym">Diphyllobothrium latum</name>
    <dbReference type="NCBI Taxonomy" id="60516"/>
    <lineage>
        <taxon>Eukaryota</taxon>
        <taxon>Metazoa</taxon>
        <taxon>Spiralia</taxon>
        <taxon>Lophotrochozoa</taxon>
        <taxon>Platyhelminthes</taxon>
        <taxon>Cestoda</taxon>
        <taxon>Eucestoda</taxon>
        <taxon>Diphyllobothriidea</taxon>
        <taxon>Diphyllobothriidae</taxon>
        <taxon>Dibothriocephalus</taxon>
    </lineage>
</organism>
<dbReference type="OrthoDB" id="10379627at2759"/>
<evidence type="ECO:0000313" key="1">
    <source>
        <dbReference type="EMBL" id="VDN39803.1"/>
    </source>
</evidence>
<dbReference type="AlphaFoldDB" id="A0A3P7NRK4"/>
<gene>
    <name evidence="1" type="ORF">DILT_LOCUS18018</name>
</gene>
<accession>A0A3P7NRK4</accession>
<dbReference type="Proteomes" id="UP000281553">
    <property type="component" value="Unassembled WGS sequence"/>
</dbReference>
<name>A0A3P7NRK4_DIBLA</name>
<protein>
    <submittedName>
        <fullName evidence="1">Uncharacterized protein</fullName>
    </submittedName>
</protein>
<evidence type="ECO:0000313" key="2">
    <source>
        <dbReference type="Proteomes" id="UP000281553"/>
    </source>
</evidence>
<proteinExistence type="predicted"/>
<dbReference type="EMBL" id="UYRU01096686">
    <property type="protein sequence ID" value="VDN39803.1"/>
    <property type="molecule type" value="Genomic_DNA"/>
</dbReference>
<reference evidence="1 2" key="1">
    <citation type="submission" date="2018-11" db="EMBL/GenBank/DDBJ databases">
        <authorList>
            <consortium name="Pathogen Informatics"/>
        </authorList>
    </citation>
    <scope>NUCLEOTIDE SEQUENCE [LARGE SCALE GENOMIC DNA]</scope>
</reference>
<sequence length="106" mass="11939">MTGGIILGGIRIQQQAKTEASRFPDAFFRQSLPETYVLKTLDRYASLGELHRASLLGDPILGELIDKLIESSRNWSRIIDKMARRIRCTQNTVPISPHMVSKSLIT</sequence>